<dbReference type="SUPFAM" id="SSF48452">
    <property type="entry name" value="TPR-like"/>
    <property type="match status" value="1"/>
</dbReference>
<dbReference type="AlphaFoldDB" id="A0A4R2CZ77"/>
<evidence type="ECO:0000313" key="2">
    <source>
        <dbReference type="Proteomes" id="UP000295351"/>
    </source>
</evidence>
<dbReference type="InterPro" id="IPR036388">
    <property type="entry name" value="WH-like_DNA-bd_sf"/>
</dbReference>
<sequence>MSARLQTLGHLRLLDEGGRDIAFPEKALLILCYLLTRGMSDMPRADAASLFWDDANSAAAFANLRQTVSRTQKRQRELDRTYLTFTDTTIALGQDAIESDIDAVRDGAGLSVLAATLTDDFLKHVKPGNRAFSSWIALQRAAHMALLRSALLGNDAQRVDGTRQARAAVALRLLESNPDDEEVRAVLTGRSATSASSLMLFQPPARVLTPQEADITLPRQNPPRVVLLPPVTTLAARAAARFSEALIEDVTIGLCALRSISIIAPHTAAQISLQADRAATYERHKISYILETRLRDEGDHHTLFAQLIFFGSDEVIWAERFPLSAEGLARSRQMIAHQISGAIATEIERNELVRGDYERDADAYRSFLVGQSQLKNLDLRDIRRARKSFREALQANNAFAPAIGGLARSYFLEWLVTARGDEDLLRQAERHAEETIRADERLPSGYRELGVVKLYARQFDESAAYLDRAEALSPHYANVIASYADTLVQASRPDVGLKKIEHAIELNPLPPDEYFWTAAGASYSLGLYQQALDYIARMKDRTPADRLAAASWSMLGDMKKARQFIRRTYDIHPNFDLDSWMAIVPFKEEWQRRHYYDGLKKAGF</sequence>
<organism evidence="1 2">
    <name type="scientific">Shinella granuli</name>
    <dbReference type="NCBI Taxonomy" id="323621"/>
    <lineage>
        <taxon>Bacteria</taxon>
        <taxon>Pseudomonadati</taxon>
        <taxon>Pseudomonadota</taxon>
        <taxon>Alphaproteobacteria</taxon>
        <taxon>Hyphomicrobiales</taxon>
        <taxon>Rhizobiaceae</taxon>
        <taxon>Shinella</taxon>
    </lineage>
</organism>
<evidence type="ECO:0000313" key="1">
    <source>
        <dbReference type="EMBL" id="TCN47137.1"/>
    </source>
</evidence>
<accession>A0A4R2CZ77</accession>
<dbReference type="GO" id="GO:0003677">
    <property type="term" value="F:DNA binding"/>
    <property type="evidence" value="ECO:0007669"/>
    <property type="project" value="UniProtKB-KW"/>
</dbReference>
<dbReference type="InterPro" id="IPR011990">
    <property type="entry name" value="TPR-like_helical_dom_sf"/>
</dbReference>
<name>A0A4R2CZ77_SHIGR</name>
<keyword evidence="2" id="KW-1185">Reference proteome</keyword>
<reference evidence="1 2" key="1">
    <citation type="submission" date="2019-03" db="EMBL/GenBank/DDBJ databases">
        <title>Genomic Encyclopedia of Type Strains, Phase IV (KMG-IV): sequencing the most valuable type-strain genomes for metagenomic binning, comparative biology and taxonomic classification.</title>
        <authorList>
            <person name="Goeker M."/>
        </authorList>
    </citation>
    <scope>NUCLEOTIDE SEQUENCE [LARGE SCALE GENOMIC DNA]</scope>
    <source>
        <strain evidence="1 2">DSM 18401</strain>
    </source>
</reference>
<dbReference type="Gene3D" id="1.10.10.10">
    <property type="entry name" value="Winged helix-like DNA-binding domain superfamily/Winged helix DNA-binding domain"/>
    <property type="match status" value="1"/>
</dbReference>
<proteinExistence type="predicted"/>
<dbReference type="Gene3D" id="1.25.40.10">
    <property type="entry name" value="Tetratricopeptide repeat domain"/>
    <property type="match status" value="1"/>
</dbReference>
<dbReference type="EMBL" id="SLVX01000003">
    <property type="protein sequence ID" value="TCN47137.1"/>
    <property type="molecule type" value="Genomic_DNA"/>
</dbReference>
<dbReference type="Proteomes" id="UP000295351">
    <property type="component" value="Unassembled WGS sequence"/>
</dbReference>
<comment type="caution">
    <text evidence="1">The sequence shown here is derived from an EMBL/GenBank/DDBJ whole genome shotgun (WGS) entry which is preliminary data.</text>
</comment>
<gene>
    <name evidence="1" type="ORF">EV665_103311</name>
</gene>
<dbReference type="RefSeq" id="WP_133033640.1">
    <property type="nucleotide sequence ID" value="NZ_BAABEI010000012.1"/>
</dbReference>
<protein>
    <submittedName>
        <fullName evidence="1">DNA-binding SARP family transcriptional activator</fullName>
    </submittedName>
</protein>
<keyword evidence="1" id="KW-0238">DNA-binding</keyword>